<dbReference type="SMART" id="SM00421">
    <property type="entry name" value="HTH_LUXR"/>
    <property type="match status" value="1"/>
</dbReference>
<reference evidence="5 8" key="2">
    <citation type="journal article" date="2019" name="Emerg. Microbes Infect.">
        <title>Comprehensive subspecies identification of 175 nontuberculous mycobacteria species based on 7547 genomic profiles.</title>
        <authorList>
            <person name="Matsumoto Y."/>
            <person name="Kinjo T."/>
            <person name="Motooka D."/>
            <person name="Nabeya D."/>
            <person name="Jung N."/>
            <person name="Uechi K."/>
            <person name="Horii T."/>
            <person name="Iida T."/>
            <person name="Fujita J."/>
            <person name="Nakamura S."/>
        </authorList>
    </citation>
    <scope>NUCLEOTIDE SEQUENCE [LARGE SCALE GENOMIC DNA]</scope>
    <source>
        <strain evidence="5 8">JCM 12405</strain>
    </source>
</reference>
<evidence type="ECO:0000256" key="2">
    <source>
        <dbReference type="ARBA" id="ARBA00023125"/>
    </source>
</evidence>
<keyword evidence="7" id="KW-1185">Reference proteome</keyword>
<dbReference type="KEGG" id="mdr:MDOR_36570"/>
<organism evidence="6 7">
    <name type="scientific">Mycolicibacterium doricum</name>
    <dbReference type="NCBI Taxonomy" id="126673"/>
    <lineage>
        <taxon>Bacteria</taxon>
        <taxon>Bacillati</taxon>
        <taxon>Actinomycetota</taxon>
        <taxon>Actinomycetes</taxon>
        <taxon>Mycobacteriales</taxon>
        <taxon>Mycobacteriaceae</taxon>
        <taxon>Mycolicibacterium</taxon>
    </lineage>
</organism>
<proteinExistence type="predicted"/>
<dbReference type="PANTHER" id="PTHR44688">
    <property type="entry name" value="DNA-BINDING TRANSCRIPTIONAL ACTIVATOR DEVR_DOSR"/>
    <property type="match status" value="1"/>
</dbReference>
<dbReference type="STRING" id="126673.AWC01_00915"/>
<evidence type="ECO:0000313" key="6">
    <source>
        <dbReference type="EMBL" id="ORV46081.1"/>
    </source>
</evidence>
<dbReference type="EMBL" id="LQOS01000003">
    <property type="protein sequence ID" value="ORV46081.1"/>
    <property type="molecule type" value="Genomic_DNA"/>
</dbReference>
<dbReference type="Proteomes" id="UP000467201">
    <property type="component" value="Chromosome"/>
</dbReference>
<dbReference type="EMBL" id="AP022605">
    <property type="protein sequence ID" value="BBZ09488.1"/>
    <property type="molecule type" value="Genomic_DNA"/>
</dbReference>
<evidence type="ECO:0000313" key="8">
    <source>
        <dbReference type="Proteomes" id="UP000467201"/>
    </source>
</evidence>
<protein>
    <recommendedName>
        <fullName evidence="4">HTH luxR-type domain-containing protein</fullName>
    </recommendedName>
</protein>
<evidence type="ECO:0000256" key="1">
    <source>
        <dbReference type="ARBA" id="ARBA00023015"/>
    </source>
</evidence>
<dbReference type="Proteomes" id="UP000193564">
    <property type="component" value="Unassembled WGS sequence"/>
</dbReference>
<dbReference type="Gene3D" id="1.10.10.10">
    <property type="entry name" value="Winged helix-like DNA-binding domain superfamily/Winged helix DNA-binding domain"/>
    <property type="match status" value="1"/>
</dbReference>
<dbReference type="PRINTS" id="PR00038">
    <property type="entry name" value="HTHLUXR"/>
</dbReference>
<dbReference type="RefSeq" id="WP_163784262.1">
    <property type="nucleotide sequence ID" value="NZ_AP022605.1"/>
</dbReference>
<dbReference type="PANTHER" id="PTHR44688:SF16">
    <property type="entry name" value="DNA-BINDING TRANSCRIPTIONAL ACTIVATOR DEVR_DOSR"/>
    <property type="match status" value="1"/>
</dbReference>
<reference evidence="5" key="3">
    <citation type="submission" date="2020-02" db="EMBL/GenBank/DDBJ databases">
        <authorList>
            <person name="Matsumoto Y."/>
            <person name="Motooka D."/>
            <person name="Nakamura S."/>
        </authorList>
    </citation>
    <scope>NUCLEOTIDE SEQUENCE</scope>
    <source>
        <strain evidence="5">JCM 12405</strain>
    </source>
</reference>
<reference evidence="6 7" key="1">
    <citation type="submission" date="2016-01" db="EMBL/GenBank/DDBJ databases">
        <title>The new phylogeny of the genus Mycobacterium.</title>
        <authorList>
            <person name="Tarcisio F."/>
            <person name="Conor M."/>
            <person name="Antonella G."/>
            <person name="Elisabetta G."/>
            <person name="Giulia F.S."/>
            <person name="Sara T."/>
            <person name="Anna F."/>
            <person name="Clotilde B."/>
            <person name="Roberto B."/>
            <person name="Veronica D.S."/>
            <person name="Fabio R."/>
            <person name="Monica P."/>
            <person name="Olivier J."/>
            <person name="Enrico T."/>
            <person name="Nicola S."/>
        </authorList>
    </citation>
    <scope>NUCLEOTIDE SEQUENCE [LARGE SCALE GENOMIC DNA]</scope>
    <source>
        <strain evidence="6 7">DSM 44339</strain>
    </source>
</reference>
<keyword evidence="2" id="KW-0238">DNA-binding</keyword>
<dbReference type="PROSITE" id="PS00622">
    <property type="entry name" value="HTH_LUXR_1"/>
    <property type="match status" value="1"/>
</dbReference>
<dbReference type="SUPFAM" id="SSF46894">
    <property type="entry name" value="C-terminal effector domain of the bipartite response regulators"/>
    <property type="match status" value="1"/>
</dbReference>
<gene>
    <name evidence="6" type="ORF">AWC01_00915</name>
    <name evidence="5" type="ORF">MDOR_36570</name>
</gene>
<keyword evidence="3" id="KW-0804">Transcription</keyword>
<sequence length="254" mass="28012">MSAPALECLQDVLDIEVGASARTDGLRILCQFGADLVKADAGSYIDLRWGAAEACWCAWYRHRSAHTVLQHQRENPVPPGQEWWIVSVTRRRVYDKLGAGHLAELPLRTSAASPSLMVLKRQQPFEDSDTEALARSRSALLLIEALVDRLFPRDAAPSSAPEDCTVQLTSREREVLEMLSEGLLARSIAARLEVSERTVHKHLGSVYRKLDAHDRLLAVRRAQSLGMLHTTATGREALPGVVSSGVVYELGQIT</sequence>
<evidence type="ECO:0000313" key="5">
    <source>
        <dbReference type="EMBL" id="BBZ09488.1"/>
    </source>
</evidence>
<evidence type="ECO:0000313" key="7">
    <source>
        <dbReference type="Proteomes" id="UP000193564"/>
    </source>
</evidence>
<evidence type="ECO:0000256" key="3">
    <source>
        <dbReference type="ARBA" id="ARBA00023163"/>
    </source>
</evidence>
<dbReference type="AlphaFoldDB" id="A0A1X1TNC8"/>
<dbReference type="Pfam" id="PF00196">
    <property type="entry name" value="GerE"/>
    <property type="match status" value="1"/>
</dbReference>
<keyword evidence="1" id="KW-0805">Transcription regulation</keyword>
<evidence type="ECO:0000259" key="4">
    <source>
        <dbReference type="PROSITE" id="PS50043"/>
    </source>
</evidence>
<dbReference type="InterPro" id="IPR036388">
    <property type="entry name" value="WH-like_DNA-bd_sf"/>
</dbReference>
<dbReference type="GO" id="GO:0006355">
    <property type="term" value="P:regulation of DNA-templated transcription"/>
    <property type="evidence" value="ECO:0007669"/>
    <property type="project" value="InterPro"/>
</dbReference>
<dbReference type="InterPro" id="IPR000792">
    <property type="entry name" value="Tscrpt_reg_LuxR_C"/>
</dbReference>
<feature type="domain" description="HTH luxR-type" evidence="4">
    <location>
        <begin position="161"/>
        <end position="226"/>
    </location>
</feature>
<dbReference type="CDD" id="cd06170">
    <property type="entry name" value="LuxR_C_like"/>
    <property type="match status" value="1"/>
</dbReference>
<dbReference type="PROSITE" id="PS50043">
    <property type="entry name" value="HTH_LUXR_2"/>
    <property type="match status" value="1"/>
</dbReference>
<dbReference type="GO" id="GO:0003677">
    <property type="term" value="F:DNA binding"/>
    <property type="evidence" value="ECO:0007669"/>
    <property type="project" value="UniProtKB-KW"/>
</dbReference>
<name>A0A1X1TNC8_9MYCO</name>
<dbReference type="InterPro" id="IPR016032">
    <property type="entry name" value="Sig_transdc_resp-reg_C-effctor"/>
</dbReference>
<accession>A0A1X1TNC8</accession>